<name>A0ABY6A2U1_9BURK</name>
<accession>A0ABY6A2U1</accession>
<keyword evidence="2" id="KW-1185">Reference proteome</keyword>
<reference evidence="1" key="1">
    <citation type="submission" date="2022-09" db="EMBL/GenBank/DDBJ databases">
        <title>Bacterial diversity in gut of crayfish and pufferfish.</title>
        <authorList>
            <person name="Huang Y."/>
        </authorList>
    </citation>
    <scope>NUCLEOTIDE SEQUENCE</scope>
    <source>
        <strain evidence="1">PR12</strain>
    </source>
</reference>
<organism evidence="1 2">
    <name type="scientific">Comamonas squillarum</name>
    <dbReference type="NCBI Taxonomy" id="2977320"/>
    <lineage>
        <taxon>Bacteria</taxon>
        <taxon>Pseudomonadati</taxon>
        <taxon>Pseudomonadota</taxon>
        <taxon>Betaproteobacteria</taxon>
        <taxon>Burkholderiales</taxon>
        <taxon>Comamonadaceae</taxon>
        <taxon>Comamonas</taxon>
    </lineage>
</organism>
<evidence type="ECO:0000313" key="1">
    <source>
        <dbReference type="EMBL" id="UXC18541.1"/>
    </source>
</evidence>
<dbReference type="Proteomes" id="UP001058290">
    <property type="component" value="Chromosome"/>
</dbReference>
<evidence type="ECO:0000313" key="2">
    <source>
        <dbReference type="Proteomes" id="UP001058290"/>
    </source>
</evidence>
<gene>
    <name evidence="1" type="ORF">N4T19_23145</name>
</gene>
<sequence>MTNHQAETTYALLWSSAQHAFHVEPFSTTLKKARQVFLRGHGTDYSPLFIGSDDECRQARRVLCEYRERLQAHQDPAPVDVSEAKAVGELCDDFMADLLERMAAHKQHDTQPQ</sequence>
<dbReference type="EMBL" id="CP104377">
    <property type="protein sequence ID" value="UXC18541.1"/>
    <property type="molecule type" value="Genomic_DNA"/>
</dbReference>
<proteinExistence type="predicted"/>
<dbReference type="RefSeq" id="WP_260719107.1">
    <property type="nucleotide sequence ID" value="NZ_CP104377.1"/>
</dbReference>
<protein>
    <submittedName>
        <fullName evidence="1">Uncharacterized protein</fullName>
    </submittedName>
</protein>